<keyword evidence="3" id="KW-0732">Signal</keyword>
<feature type="transmembrane region" description="Helical" evidence="2">
    <location>
        <begin position="1558"/>
        <end position="1580"/>
    </location>
</feature>
<keyword evidence="2" id="KW-0472">Membrane</keyword>
<comment type="caution">
    <text evidence="4">The sequence shown here is derived from an EMBL/GenBank/DDBJ whole genome shotgun (WGS) entry which is preliminary data.</text>
</comment>
<proteinExistence type="predicted"/>
<sequence>MEAFSFLVFMLACLACCLENLALCFTSSRLAGSLAMTGAADFVARQRAHPRLTSVFRGTLAPTPPDGTLLGRWRLETDFAVKRFANVLSLCLAGHPKNAGDAKLLSEVPEEGGEAPAPSADVSAGGPEEGAEPDRPPVDASTAIPNIQPTFKDGVTGSSLVAHMAHLDEPMDVRIELTEPDKILVQTRAISEEQFEQESKVEQWKKAWCHVLAMIASPHRGAVNGEMESTYGSKWPMRLDLVSQVFCLRAKEQAALEKAPRARTDVQLAKASEFLARAEAARERDQAELRLILAAENEKGFGLSGTAVRIPTLTTACLDWLLSSTSSSEDKSGKRLHPVSVAYESTENCARLRQAGWYLPPEAQDTEPYPGLVVERAVNLAPHFCFEPRKEDLPSKQVHLASYVGEGDGYLSPALEQAARYLDDGFDGLCIHAVPTLQAPEFNKRLKDFALAVVLGPSGSGKTALACERFGGPLVVQWSDEVSALAHFVSFEEARSALAAVCLDIQTAMRPAGFLSGGERERASLARGLAEWAAGRQKTLAVDEFTSLLDRPLAKRVARGVTAFVRSRPTLRGLVLLTCHTDIVGERWLAPDWLFECGNSRLMLLAQVDCAADTELCPPAEHLPLSGCASFGLAEAEGQAQPRALGGGDASSLTLVVRRALPCEWRKFREHHYKDHRLNHSSVCFVGELEGRAVVFTAILNTGFNFKWFLGRNSDEKVDAELEKLGLPVAWKGRMLMREHRTVVMPDSQGLGLGSLMADAVAHICCETGHAFMSTTAHPTYGGYRDRSPLWSALASSRRERGNGQYSTFSHVWRGAASHDEAPCDGSGGSGGIDQERAELLAQRGVARRQGEVQAVLMPSSHFAASWFSLGSPTYDRPLQYRRVQEWQSNKHATRAVGALKPQVAPVAAAPAAERIPIAARHSERITGSQMISQALFFHERHSQKQQHFPHNNGTVGSVPAAASSVPAPAAAPASAQGKSFIAESINCLPSKVREGVAFDGSFSGRGAASPEDDLMRRLECLPLRCARVMSLATLTCQLWHYSEPWSRGMPALLPASCTFAGFTTSGMNATPLHVRFRSLIPALRTVYVRMYVRNIFGSSIWFNRFFGAALPSPPQRHDCVAHYAPSAATPCPGGETPTTVTALIQAAADDAEESDEAATAGTHAVGQLYETSSDIELGYDNDKYIGNQYVGLRFAQVNVPANSYVHTAHIAFIVDAIGDCCNETFDITVKMQKSTDASVFTGQSNAYLRSLWTGVSTTASMTYSPVLDDTVGALVTTPDISHIVQEVVGQADWQANKAMVVLFGGSTGSTEQHSREYESYNTSPDQAPKLVITYCPILVVCLDDSYLTIATVKVGSSTDDAEEAVPGSTAGTVARSASSSDLWLGYGSQIVGLRFPVVHVPQGANVLGAVVKFWVDDAGACCNADLNVTAKMALATNQPSFASQASGYLNTLYTTGSTSAEVTYTPPIDTDVHQPRYSADLTVLAQEVVDQSGWVHGKAMAVLFGNNTFTEDASREYVSFDTDPNLAPGLVVLYCSSAAAATTTAAAGSAAAGPAGFGFSSGASGAAAGVLTGFLLLAFHF</sequence>
<dbReference type="EMBL" id="CAJNNW010027777">
    <property type="protein sequence ID" value="CAE8693089.1"/>
    <property type="molecule type" value="Genomic_DNA"/>
</dbReference>
<evidence type="ECO:0000256" key="3">
    <source>
        <dbReference type="SAM" id="SignalP"/>
    </source>
</evidence>
<dbReference type="CDD" id="cd00267">
    <property type="entry name" value="ABC_ATPase"/>
    <property type="match status" value="1"/>
</dbReference>
<name>A0A813K7B4_POLGL</name>
<keyword evidence="2" id="KW-0812">Transmembrane</keyword>
<evidence type="ECO:0000313" key="4">
    <source>
        <dbReference type="EMBL" id="CAE8693089.1"/>
    </source>
</evidence>
<gene>
    <name evidence="4" type="ORF">PGLA2088_LOCUS28209</name>
</gene>
<dbReference type="Gene3D" id="3.40.50.300">
    <property type="entry name" value="P-loop containing nucleotide triphosphate hydrolases"/>
    <property type="match status" value="1"/>
</dbReference>
<feature type="region of interest" description="Disordered" evidence="1">
    <location>
        <begin position="108"/>
        <end position="150"/>
    </location>
</feature>
<dbReference type="SUPFAM" id="SSF52540">
    <property type="entry name" value="P-loop containing nucleoside triphosphate hydrolases"/>
    <property type="match status" value="1"/>
</dbReference>
<evidence type="ECO:0000313" key="5">
    <source>
        <dbReference type="Proteomes" id="UP000626109"/>
    </source>
</evidence>
<evidence type="ECO:0008006" key="6">
    <source>
        <dbReference type="Google" id="ProtNLM"/>
    </source>
</evidence>
<feature type="chain" id="PRO_5032539390" description="N-acetyltransferase domain-containing protein" evidence="3">
    <location>
        <begin position="23"/>
        <end position="1582"/>
    </location>
</feature>
<reference evidence="4" key="1">
    <citation type="submission" date="2021-02" db="EMBL/GenBank/DDBJ databases">
        <authorList>
            <person name="Dougan E. K."/>
            <person name="Rhodes N."/>
            <person name="Thang M."/>
            <person name="Chan C."/>
        </authorList>
    </citation>
    <scope>NUCLEOTIDE SEQUENCE</scope>
</reference>
<dbReference type="Proteomes" id="UP000626109">
    <property type="component" value="Unassembled WGS sequence"/>
</dbReference>
<dbReference type="InterPro" id="IPR027417">
    <property type="entry name" value="P-loop_NTPase"/>
</dbReference>
<accession>A0A813K7B4</accession>
<protein>
    <recommendedName>
        <fullName evidence="6">N-acetyltransferase domain-containing protein</fullName>
    </recommendedName>
</protein>
<feature type="signal peptide" evidence="3">
    <location>
        <begin position="1"/>
        <end position="22"/>
    </location>
</feature>
<evidence type="ECO:0000256" key="2">
    <source>
        <dbReference type="SAM" id="Phobius"/>
    </source>
</evidence>
<keyword evidence="2" id="KW-1133">Transmembrane helix</keyword>
<evidence type="ECO:0000256" key="1">
    <source>
        <dbReference type="SAM" id="MobiDB-lite"/>
    </source>
</evidence>
<organism evidence="4 5">
    <name type="scientific">Polarella glacialis</name>
    <name type="common">Dinoflagellate</name>
    <dbReference type="NCBI Taxonomy" id="89957"/>
    <lineage>
        <taxon>Eukaryota</taxon>
        <taxon>Sar</taxon>
        <taxon>Alveolata</taxon>
        <taxon>Dinophyceae</taxon>
        <taxon>Suessiales</taxon>
        <taxon>Suessiaceae</taxon>
        <taxon>Polarella</taxon>
    </lineage>
</organism>